<accession>A0ABS9EMZ8</accession>
<keyword evidence="3" id="KW-1003">Cell membrane</keyword>
<dbReference type="Proteomes" id="UP001200430">
    <property type="component" value="Unassembled WGS sequence"/>
</dbReference>
<feature type="transmembrane region" description="Helical" evidence="8">
    <location>
        <begin position="12"/>
        <end position="32"/>
    </location>
</feature>
<evidence type="ECO:0000256" key="8">
    <source>
        <dbReference type="SAM" id="Phobius"/>
    </source>
</evidence>
<evidence type="ECO:0000313" key="10">
    <source>
        <dbReference type="Proteomes" id="UP001200430"/>
    </source>
</evidence>
<keyword evidence="7" id="KW-0813">Transport</keyword>
<dbReference type="RefSeq" id="WP_236097576.1">
    <property type="nucleotide sequence ID" value="NZ_JAKGUD010000001.1"/>
</dbReference>
<evidence type="ECO:0000313" key="9">
    <source>
        <dbReference type="EMBL" id="MCF4141245.1"/>
    </source>
</evidence>
<evidence type="ECO:0000256" key="4">
    <source>
        <dbReference type="ARBA" id="ARBA00022692"/>
    </source>
</evidence>
<dbReference type="EMBL" id="JAKGUD010000001">
    <property type="protein sequence ID" value="MCF4141245.1"/>
    <property type="molecule type" value="Genomic_DNA"/>
</dbReference>
<dbReference type="Gene3D" id="3.30.420.270">
    <property type="match status" value="1"/>
</dbReference>
<evidence type="ECO:0000256" key="6">
    <source>
        <dbReference type="ARBA" id="ARBA00023136"/>
    </source>
</evidence>
<reference evidence="9 10" key="1">
    <citation type="submission" date="2022-01" db="EMBL/GenBank/DDBJ databases">
        <title>Dethiosulfovibrio faecalis sp. nov., a novel proteolytic, non-sulfur-reducing bacterium isolated from a marine aquaculture solid waste bioreactor.</title>
        <authorList>
            <person name="Grabowski S."/>
            <person name="Apolinario E."/>
            <person name="Schneider N."/>
            <person name="Marshall C.W."/>
            <person name="Sowers K.R."/>
        </authorList>
    </citation>
    <scope>NUCLEOTIDE SEQUENCE [LARGE SCALE GENOMIC DNA]</scope>
    <source>
        <strain evidence="9 10">DSM 12537</strain>
    </source>
</reference>
<evidence type="ECO:0000256" key="3">
    <source>
        <dbReference type="ARBA" id="ARBA00022475"/>
    </source>
</evidence>
<gene>
    <name evidence="9" type="ORF">L2W38_00225</name>
</gene>
<evidence type="ECO:0000256" key="7">
    <source>
        <dbReference type="RuleBase" id="RU003879"/>
    </source>
</evidence>
<keyword evidence="10" id="KW-1185">Reference proteome</keyword>
<sequence length="126" mass="13760">MRRRPQADVELTPLIDVLFILIIFFVLTASFVQGQIPVDLPDGRGNPPEEKGITVTISHDGTIYWDDSPVEKDELIVMAKEAIAAGKSLILTADRSIPYGDVATLLDRMRENGITTIGLGLKGTEP</sequence>
<keyword evidence="4 7" id="KW-0812">Transmembrane</keyword>
<keyword evidence="5 8" id="KW-1133">Transmembrane helix</keyword>
<keyword evidence="7" id="KW-0653">Protein transport</keyword>
<protein>
    <submittedName>
        <fullName evidence="9">Biopolymer transporter ExbD</fullName>
    </submittedName>
</protein>
<dbReference type="PANTHER" id="PTHR30558">
    <property type="entry name" value="EXBD MEMBRANE COMPONENT OF PMF-DRIVEN MACROMOLECULE IMPORT SYSTEM"/>
    <property type="match status" value="1"/>
</dbReference>
<comment type="similarity">
    <text evidence="2 7">Belongs to the ExbD/TolR family.</text>
</comment>
<comment type="subcellular location">
    <subcellularLocation>
        <location evidence="1">Cell membrane</location>
        <topology evidence="1">Single-pass membrane protein</topology>
    </subcellularLocation>
    <subcellularLocation>
        <location evidence="7">Cell membrane</location>
        <topology evidence="7">Single-pass type II membrane protein</topology>
    </subcellularLocation>
</comment>
<comment type="caution">
    <text evidence="9">The sequence shown here is derived from an EMBL/GenBank/DDBJ whole genome shotgun (WGS) entry which is preliminary data.</text>
</comment>
<dbReference type="Pfam" id="PF02472">
    <property type="entry name" value="ExbD"/>
    <property type="match status" value="1"/>
</dbReference>
<evidence type="ECO:0000256" key="5">
    <source>
        <dbReference type="ARBA" id="ARBA00022989"/>
    </source>
</evidence>
<evidence type="ECO:0000256" key="2">
    <source>
        <dbReference type="ARBA" id="ARBA00005811"/>
    </source>
</evidence>
<name>A0ABS9EMZ8_9BACT</name>
<evidence type="ECO:0000256" key="1">
    <source>
        <dbReference type="ARBA" id="ARBA00004162"/>
    </source>
</evidence>
<keyword evidence="6 8" id="KW-0472">Membrane</keyword>
<proteinExistence type="inferred from homology"/>
<organism evidence="9 10">
    <name type="scientific">Dethiosulfovibrio marinus</name>
    <dbReference type="NCBI Taxonomy" id="133532"/>
    <lineage>
        <taxon>Bacteria</taxon>
        <taxon>Thermotogati</taxon>
        <taxon>Synergistota</taxon>
        <taxon>Synergistia</taxon>
        <taxon>Synergistales</taxon>
        <taxon>Dethiosulfovibrionaceae</taxon>
        <taxon>Dethiosulfovibrio</taxon>
    </lineage>
</organism>
<dbReference type="InterPro" id="IPR003400">
    <property type="entry name" value="ExbD"/>
</dbReference>